<evidence type="ECO:0000313" key="2">
    <source>
        <dbReference type="EMBL" id="KAL0118975.1"/>
    </source>
</evidence>
<sequence length="174" mass="20104">MEKLLPKKVEADRLAVYGFRSLFHGDRAFKSTSAADNSSRNSCSFELYSRRGRKFSNRKPCRVHVHKKFSHATRGPVRLFIHSPCSPSTIHFSDHQRGPTIRLGNVTGTPEEFSLARDTNVHRSLMLVKYLLHALLNVLPFSLSLSLSLFHLQFPSKFLPYQNTNFTFWLFIFF</sequence>
<gene>
    <name evidence="2" type="ORF">PUN28_009537</name>
</gene>
<evidence type="ECO:0000256" key="1">
    <source>
        <dbReference type="SAM" id="Phobius"/>
    </source>
</evidence>
<dbReference type="Proteomes" id="UP001430953">
    <property type="component" value="Unassembled WGS sequence"/>
</dbReference>
<keyword evidence="3" id="KW-1185">Reference proteome</keyword>
<comment type="caution">
    <text evidence="2">The sequence shown here is derived from an EMBL/GenBank/DDBJ whole genome shotgun (WGS) entry which is preliminary data.</text>
</comment>
<name>A0AAW2FUU3_9HYME</name>
<feature type="transmembrane region" description="Helical" evidence="1">
    <location>
        <begin position="130"/>
        <end position="152"/>
    </location>
</feature>
<proteinExistence type="predicted"/>
<keyword evidence="1" id="KW-0812">Transmembrane</keyword>
<dbReference type="EMBL" id="JADYXP020000008">
    <property type="protein sequence ID" value="KAL0118975.1"/>
    <property type="molecule type" value="Genomic_DNA"/>
</dbReference>
<keyword evidence="1" id="KW-1133">Transmembrane helix</keyword>
<evidence type="ECO:0000313" key="3">
    <source>
        <dbReference type="Proteomes" id="UP001430953"/>
    </source>
</evidence>
<dbReference type="AlphaFoldDB" id="A0AAW2FUU3"/>
<organism evidence="2 3">
    <name type="scientific">Cardiocondyla obscurior</name>
    <dbReference type="NCBI Taxonomy" id="286306"/>
    <lineage>
        <taxon>Eukaryota</taxon>
        <taxon>Metazoa</taxon>
        <taxon>Ecdysozoa</taxon>
        <taxon>Arthropoda</taxon>
        <taxon>Hexapoda</taxon>
        <taxon>Insecta</taxon>
        <taxon>Pterygota</taxon>
        <taxon>Neoptera</taxon>
        <taxon>Endopterygota</taxon>
        <taxon>Hymenoptera</taxon>
        <taxon>Apocrita</taxon>
        <taxon>Aculeata</taxon>
        <taxon>Formicoidea</taxon>
        <taxon>Formicidae</taxon>
        <taxon>Myrmicinae</taxon>
        <taxon>Cardiocondyla</taxon>
    </lineage>
</organism>
<keyword evidence="1" id="KW-0472">Membrane</keyword>
<accession>A0AAW2FUU3</accession>
<protein>
    <submittedName>
        <fullName evidence="2">Uncharacterized protein</fullName>
    </submittedName>
</protein>
<reference evidence="2 3" key="1">
    <citation type="submission" date="2023-03" db="EMBL/GenBank/DDBJ databases">
        <title>High recombination rates correlate with genetic variation in Cardiocondyla obscurior ants.</title>
        <authorList>
            <person name="Errbii M."/>
        </authorList>
    </citation>
    <scope>NUCLEOTIDE SEQUENCE [LARGE SCALE GENOMIC DNA]</scope>
    <source>
        <strain evidence="2">Alpha-2009</strain>
        <tissue evidence="2">Whole body</tissue>
    </source>
</reference>